<sequence>MMPSLRWILLLQEFDIEIRDKKRVDNVAANKFSRLEAPMVDKFVEEIDDSFPCERLSALCLMESVTPWYSDFANYLVGKKLPEEMTTHAKQKFFSELKYYF</sequence>
<evidence type="ECO:0008006" key="3">
    <source>
        <dbReference type="Google" id="ProtNLM"/>
    </source>
</evidence>
<reference evidence="1 2" key="1">
    <citation type="submission" date="2024-04" db="EMBL/GenBank/DDBJ databases">
        <authorList>
            <person name="Fracassetti M."/>
        </authorList>
    </citation>
    <scope>NUCLEOTIDE SEQUENCE [LARGE SCALE GENOMIC DNA]</scope>
</reference>
<dbReference type="EMBL" id="OZ034818">
    <property type="protein sequence ID" value="CAL1389970.1"/>
    <property type="molecule type" value="Genomic_DNA"/>
</dbReference>
<keyword evidence="2" id="KW-1185">Reference proteome</keyword>
<dbReference type="Proteomes" id="UP001497516">
    <property type="component" value="Chromosome 5"/>
</dbReference>
<dbReference type="AlphaFoldDB" id="A0AAV2EVH6"/>
<protein>
    <recommendedName>
        <fullName evidence="3">Reverse transcriptase domain-containing protein</fullName>
    </recommendedName>
</protein>
<proteinExistence type="predicted"/>
<name>A0AAV2EVH6_9ROSI</name>
<evidence type="ECO:0000313" key="2">
    <source>
        <dbReference type="Proteomes" id="UP001497516"/>
    </source>
</evidence>
<gene>
    <name evidence="1" type="ORF">LTRI10_LOCUS30783</name>
</gene>
<accession>A0AAV2EVH6</accession>
<evidence type="ECO:0000313" key="1">
    <source>
        <dbReference type="EMBL" id="CAL1389970.1"/>
    </source>
</evidence>
<organism evidence="1 2">
    <name type="scientific">Linum trigynum</name>
    <dbReference type="NCBI Taxonomy" id="586398"/>
    <lineage>
        <taxon>Eukaryota</taxon>
        <taxon>Viridiplantae</taxon>
        <taxon>Streptophyta</taxon>
        <taxon>Embryophyta</taxon>
        <taxon>Tracheophyta</taxon>
        <taxon>Spermatophyta</taxon>
        <taxon>Magnoliopsida</taxon>
        <taxon>eudicotyledons</taxon>
        <taxon>Gunneridae</taxon>
        <taxon>Pentapetalae</taxon>
        <taxon>rosids</taxon>
        <taxon>fabids</taxon>
        <taxon>Malpighiales</taxon>
        <taxon>Linaceae</taxon>
        <taxon>Linum</taxon>
    </lineage>
</organism>